<proteinExistence type="predicted"/>
<accession>A0ABP8WMQ6</accession>
<evidence type="ECO:0000313" key="3">
    <source>
        <dbReference type="Proteomes" id="UP001500325"/>
    </source>
</evidence>
<evidence type="ECO:0000313" key="2">
    <source>
        <dbReference type="EMBL" id="GAA4691678.1"/>
    </source>
</evidence>
<dbReference type="PANTHER" id="PTHR34310:SF9">
    <property type="entry name" value="BLR5716 PROTEIN"/>
    <property type="match status" value="1"/>
</dbReference>
<dbReference type="Proteomes" id="UP001500325">
    <property type="component" value="Unassembled WGS sequence"/>
</dbReference>
<dbReference type="Gene3D" id="2.170.150.40">
    <property type="entry name" value="Domain of unknown function (DUF427)"/>
    <property type="match status" value="2"/>
</dbReference>
<feature type="domain" description="DUF427" evidence="1">
    <location>
        <begin position="167"/>
        <end position="257"/>
    </location>
</feature>
<gene>
    <name evidence="2" type="ORF">GCM10023215_30800</name>
</gene>
<dbReference type="PANTHER" id="PTHR34310">
    <property type="entry name" value="DUF427 DOMAIN PROTEIN (AFU_ORTHOLOGUE AFUA_3G02220)"/>
    <property type="match status" value="1"/>
</dbReference>
<dbReference type="EMBL" id="BAABIC010000009">
    <property type="protein sequence ID" value="GAA4691678.1"/>
    <property type="molecule type" value="Genomic_DNA"/>
</dbReference>
<evidence type="ECO:0000259" key="1">
    <source>
        <dbReference type="Pfam" id="PF04248"/>
    </source>
</evidence>
<organism evidence="2 3">
    <name type="scientific">Pseudonocardia yuanmonensis</name>
    <dbReference type="NCBI Taxonomy" id="1095914"/>
    <lineage>
        <taxon>Bacteria</taxon>
        <taxon>Bacillati</taxon>
        <taxon>Actinomycetota</taxon>
        <taxon>Actinomycetes</taxon>
        <taxon>Pseudonocardiales</taxon>
        <taxon>Pseudonocardiaceae</taxon>
        <taxon>Pseudonocardia</taxon>
    </lineage>
</organism>
<protein>
    <submittedName>
        <fullName evidence="2">DUF427 domain-containing protein</fullName>
    </submittedName>
</protein>
<dbReference type="InterPro" id="IPR007361">
    <property type="entry name" value="DUF427"/>
</dbReference>
<reference evidence="3" key="1">
    <citation type="journal article" date="2019" name="Int. J. Syst. Evol. Microbiol.">
        <title>The Global Catalogue of Microorganisms (GCM) 10K type strain sequencing project: providing services to taxonomists for standard genome sequencing and annotation.</title>
        <authorList>
            <consortium name="The Broad Institute Genomics Platform"/>
            <consortium name="The Broad Institute Genome Sequencing Center for Infectious Disease"/>
            <person name="Wu L."/>
            <person name="Ma J."/>
        </authorList>
    </citation>
    <scope>NUCLEOTIDE SEQUENCE [LARGE SCALE GENOMIC DNA]</scope>
    <source>
        <strain evidence="3">JCM 18055</strain>
    </source>
</reference>
<dbReference type="RefSeq" id="WP_345381188.1">
    <property type="nucleotide sequence ID" value="NZ_BAABIC010000009.1"/>
</dbReference>
<comment type="caution">
    <text evidence="2">The sequence shown here is derived from an EMBL/GenBank/DDBJ whole genome shotgun (WGS) entry which is preliminary data.</text>
</comment>
<dbReference type="InterPro" id="IPR038694">
    <property type="entry name" value="DUF427_sf"/>
</dbReference>
<name>A0ABP8WMQ6_9PSEU</name>
<dbReference type="Pfam" id="PF04248">
    <property type="entry name" value="NTP_transf_9"/>
    <property type="match status" value="1"/>
</dbReference>
<sequence>MSVLQHASLSAALDRCRHEPIAKRIRARIGGATIVDSTRAVLVWEPRRVVPSYAVPEEDIAARLTPATVPAPAEPEGVRLASISDRPVLDPSVPFAVHTAEGQPVDLVTDGEKRAAAGLRPVDPDLAGHVVLDFDAFDAWFEEDEPSVSHPRDPFHRVDVLASSRHVRLELDGVLLAESRRPVLLFETMLPTRYYLRREDVVAPLEPTTTRTRCAYKGEASYWAVTVGDRQVPDLAWTYPDPLHEAAHVRGLVAFFDERIDVVLDGRRLDRPVTPWSSSEGS</sequence>
<keyword evidence="3" id="KW-1185">Reference proteome</keyword>